<dbReference type="RefSeq" id="WP_260115862.1">
    <property type="nucleotide sequence ID" value="NZ_CP093360.1"/>
</dbReference>
<proteinExistence type="predicted"/>
<protein>
    <submittedName>
        <fullName evidence="1">Uncharacterized protein</fullName>
    </submittedName>
</protein>
<keyword evidence="2" id="KW-1185">Reference proteome</keyword>
<dbReference type="EMBL" id="CP093360">
    <property type="protein sequence ID" value="UQS86055.1"/>
    <property type="molecule type" value="Genomic_DNA"/>
</dbReference>
<reference evidence="1" key="1">
    <citation type="journal article" date="2022" name="Int. J. Syst. Evol. Microbiol.">
        <title>Apilactobacillus apisilvae sp. nov., Nicolia spurrieriana gen. nov. sp. nov., Bombilactobacillus folatiphilus sp. nov. and Bombilactobacillus thymidiniphilus sp. nov., four new lactic acid bacterial isolates from stingless bees Tetragonula carbonaria and Austroplebeia australis.</title>
        <authorList>
            <person name="Oliphant S.A."/>
            <person name="Watson-Haigh N.S."/>
            <person name="Sumby K.M."/>
            <person name="Gardner J."/>
            <person name="Groom S."/>
            <person name="Jiranek V."/>
        </authorList>
    </citation>
    <scope>NUCLEOTIDE SEQUENCE</scope>
    <source>
        <strain evidence="1">SGEP1_A5</strain>
    </source>
</reference>
<dbReference type="KEGG" id="lbe:MOO44_01665"/>
<gene>
    <name evidence="1" type="ORF">MOO44_01665</name>
</gene>
<sequence>MTDKKRNDFPVKIDFESMDSRAASKYISSGLAFINQLEWHFDQVDQDAYDDLNNRYCDGPTSSERLKLIANQFDTDDFLLSIIDQLRDKINDGNDNHYQLYSITLGNDDRPLNDTQIQNLVPDHEITLHKVSGADAKLVANKIKAMLKQANN</sequence>
<evidence type="ECO:0000313" key="1">
    <source>
        <dbReference type="EMBL" id="UQS86055.1"/>
    </source>
</evidence>
<organism evidence="1 2">
    <name type="scientific">Nicoliella spurrieriana</name>
    <dbReference type="NCBI Taxonomy" id="2925830"/>
    <lineage>
        <taxon>Bacteria</taxon>
        <taxon>Bacillati</taxon>
        <taxon>Bacillota</taxon>
        <taxon>Bacilli</taxon>
        <taxon>Lactobacillales</taxon>
        <taxon>Lactobacillaceae</taxon>
        <taxon>Nicoliella</taxon>
    </lineage>
</organism>
<dbReference type="AlphaFoldDB" id="A0A976X4R0"/>
<keyword evidence="1" id="KW-0614">Plasmid</keyword>
<accession>A0A976X4R0</accession>
<dbReference type="Proteomes" id="UP000831181">
    <property type="component" value="Plasmid p1unnamed"/>
</dbReference>
<geneLocation type="plasmid" evidence="1 2">
    <name>p1unnamed</name>
</geneLocation>
<evidence type="ECO:0000313" key="2">
    <source>
        <dbReference type="Proteomes" id="UP000831181"/>
    </source>
</evidence>
<name>A0A976X4R0_9LACO</name>